<dbReference type="Proteomes" id="UP001161247">
    <property type="component" value="Chromosome 3"/>
</dbReference>
<dbReference type="PANTHER" id="PTHR48237">
    <property type="entry name" value="GAMMA-TUBULIN COMPLEX COMPONENT"/>
    <property type="match status" value="1"/>
</dbReference>
<organism evidence="2 3">
    <name type="scientific">Oldenlandia corymbosa var. corymbosa</name>
    <dbReference type="NCBI Taxonomy" id="529605"/>
    <lineage>
        <taxon>Eukaryota</taxon>
        <taxon>Viridiplantae</taxon>
        <taxon>Streptophyta</taxon>
        <taxon>Embryophyta</taxon>
        <taxon>Tracheophyta</taxon>
        <taxon>Spermatophyta</taxon>
        <taxon>Magnoliopsida</taxon>
        <taxon>eudicotyledons</taxon>
        <taxon>Gunneridae</taxon>
        <taxon>Pentapetalae</taxon>
        <taxon>asterids</taxon>
        <taxon>lamiids</taxon>
        <taxon>Gentianales</taxon>
        <taxon>Rubiaceae</taxon>
        <taxon>Rubioideae</taxon>
        <taxon>Spermacoceae</taxon>
        <taxon>Hedyotis-Oldenlandia complex</taxon>
        <taxon>Oldenlandia</taxon>
    </lineage>
</organism>
<dbReference type="AlphaFoldDB" id="A0AAV1CPT3"/>
<feature type="region of interest" description="Disordered" evidence="1">
    <location>
        <begin position="124"/>
        <end position="147"/>
    </location>
</feature>
<protein>
    <submittedName>
        <fullName evidence="2">OLC1v1033812C3</fullName>
    </submittedName>
</protein>
<sequence>MFGRNQIEDVRWLCSLSETELQSCPQDMLIWMKRMVLHRAEIIGHKSLAQEFDLRTLRSLSLTMMKHLMDHLRDLRVHPSYAEAMRGLGGSNLSRSHVNSDFSSMSPEELWAYICPEKKKRIAEMLAEDKAPRQKRKNTDGESSEQT</sequence>
<name>A0AAV1CPT3_OLDCO</name>
<dbReference type="PANTHER" id="PTHR48237:SF1">
    <property type="entry name" value="SPC97_SPC98 FAMILY OF SPINDLE POLE BODY (SBP) COMPONENT"/>
    <property type="match status" value="1"/>
</dbReference>
<evidence type="ECO:0000313" key="2">
    <source>
        <dbReference type="EMBL" id="CAI9097396.1"/>
    </source>
</evidence>
<keyword evidence="3" id="KW-1185">Reference proteome</keyword>
<reference evidence="2" key="1">
    <citation type="submission" date="2023-03" db="EMBL/GenBank/DDBJ databases">
        <authorList>
            <person name="Julca I."/>
        </authorList>
    </citation>
    <scope>NUCLEOTIDE SEQUENCE</scope>
</reference>
<evidence type="ECO:0000313" key="3">
    <source>
        <dbReference type="Proteomes" id="UP001161247"/>
    </source>
</evidence>
<proteinExistence type="predicted"/>
<accession>A0AAV1CPT3</accession>
<gene>
    <name evidence="2" type="ORF">OLC1_LOCUS7891</name>
</gene>
<evidence type="ECO:0000256" key="1">
    <source>
        <dbReference type="SAM" id="MobiDB-lite"/>
    </source>
</evidence>
<feature type="compositionally biased region" description="Basic and acidic residues" evidence="1">
    <location>
        <begin position="127"/>
        <end position="140"/>
    </location>
</feature>
<dbReference type="EMBL" id="OX459120">
    <property type="protein sequence ID" value="CAI9097396.1"/>
    <property type="molecule type" value="Genomic_DNA"/>
</dbReference>